<proteinExistence type="predicted"/>
<dbReference type="Pfam" id="PF14305">
    <property type="entry name" value="ATPgrasp_TupA"/>
    <property type="match status" value="1"/>
</dbReference>
<dbReference type="EMBL" id="AYXT01000001">
    <property type="protein sequence ID" value="ETF04720.1"/>
    <property type="molecule type" value="Genomic_DNA"/>
</dbReference>
<dbReference type="InterPro" id="IPR029465">
    <property type="entry name" value="ATPgrasp_TupA"/>
</dbReference>
<dbReference type="Gene3D" id="1.25.40.10">
    <property type="entry name" value="Tetratricopeptide repeat domain"/>
    <property type="match status" value="1"/>
</dbReference>
<keyword evidence="2" id="KW-1185">Reference proteome</keyword>
<name>V8QZH0_9BURK</name>
<comment type="caution">
    <text evidence="1">The sequence shown here is derived from an EMBL/GenBank/DDBJ whole genome shotgun (WGS) entry which is preliminary data.</text>
</comment>
<dbReference type="InterPro" id="IPR011990">
    <property type="entry name" value="TPR-like_helical_dom_sf"/>
</dbReference>
<dbReference type="STRING" id="1424334.W822_04180"/>
<evidence type="ECO:0008006" key="3">
    <source>
        <dbReference type="Google" id="ProtNLM"/>
    </source>
</evidence>
<evidence type="ECO:0000313" key="2">
    <source>
        <dbReference type="Proteomes" id="UP000018733"/>
    </source>
</evidence>
<dbReference type="SUPFAM" id="SSF56059">
    <property type="entry name" value="Glutathione synthetase ATP-binding domain-like"/>
    <property type="match status" value="1"/>
</dbReference>
<dbReference type="RefSeq" id="WP_024003902.1">
    <property type="nucleotide sequence ID" value="NZ_KI650979.1"/>
</dbReference>
<dbReference type="HOGENOM" id="CLU_462059_0_0_4"/>
<dbReference type="Proteomes" id="UP000018733">
    <property type="component" value="Unassembled WGS sequence"/>
</dbReference>
<evidence type="ECO:0000313" key="1">
    <source>
        <dbReference type="EMBL" id="ETF04720.1"/>
    </source>
</evidence>
<dbReference type="eggNOG" id="COG0189">
    <property type="taxonomic scope" value="Bacteria"/>
</dbReference>
<dbReference type="OrthoDB" id="9791827at2"/>
<reference evidence="1 2" key="1">
    <citation type="journal article" date="2014" name="Genome Announc.">
        <title>Draft Genome Sequence of Advenella kashmirensis Strain W13003, a Polycyclic Aromatic Hydrocarbon-Degrading Bacterium.</title>
        <authorList>
            <person name="Wang X."/>
            <person name="Jin D."/>
            <person name="Zhou L."/>
            <person name="Wu L."/>
            <person name="An W."/>
            <person name="Zhao L."/>
        </authorList>
    </citation>
    <scope>NUCLEOTIDE SEQUENCE [LARGE SCALE GENOMIC DNA]</scope>
    <source>
        <strain evidence="1 2">W13003</strain>
    </source>
</reference>
<dbReference type="PATRIC" id="fig|1424334.3.peg.840"/>
<protein>
    <recommendedName>
        <fullName evidence="3">ATP-grasp domain-containing protein</fullName>
    </recommendedName>
</protein>
<organism evidence="1 2">
    <name type="scientific">Advenella kashmirensis W13003</name>
    <dbReference type="NCBI Taxonomy" id="1424334"/>
    <lineage>
        <taxon>Bacteria</taxon>
        <taxon>Pseudomonadati</taxon>
        <taxon>Pseudomonadota</taxon>
        <taxon>Betaproteobacteria</taxon>
        <taxon>Burkholderiales</taxon>
        <taxon>Alcaligenaceae</taxon>
    </lineage>
</organism>
<sequence>MTFDKLLEERSEIEALKLANIPSLKYLAALRGFVTKLDDMQKEEPLAHQELFSLYTDALLELKEYAKCQVLLEGAITQNPEDPTILALVVKYLSQTEDTTVARQTCVAIGQHAGELKLQPNELIGYINILKKIDIGKSINFLETYLEATKSTNIKAKFLLAVLFAEKGDFQKCRSVLKQVAPRIGIPRDISTLLFTLKDHLVFDDLLRAILLFENKSFFRELLILLCIKKHQAKDIDYALSLYKFISEQKSLEIDCRLLGAQLNLVKDFDFNLGQALARTIRENYTVKQIRSVPFIDLNLIFNDDQIHSARSNSFFNFLSMERDWIFLHEQWGSFDRINVKDLIDDKFNTFLLADIWGIKRPEIYEYGKCYTDLKLRDSVVLKPVAGAVSKGIFIIYNQNRIHDLYGKKWLDSIDQLNARINDYLTMGVVRRDQWFLEELISNDSIATRKARDIKFYCFYGKCLLALESQRDDRVLRCWYDRSGKIVDTGKYSNSAFVGKGIDRSHFELAESISRKLPMPFIRVDFLQANDQIYLGELTPIPSDSETLSSYCDSLMGSALSFANIDLREDLLFNREKFQDFFRLANYIRN</sequence>
<gene>
    <name evidence="1" type="ORF">W822_04180</name>
</gene>
<dbReference type="AlphaFoldDB" id="V8QZH0"/>
<accession>V8QZH0</accession>